<dbReference type="Gene3D" id="1.10.510.10">
    <property type="entry name" value="Transferase(Phosphotransferase) domain 1"/>
    <property type="match status" value="1"/>
</dbReference>
<keyword evidence="3" id="KW-1185">Reference proteome</keyword>
<dbReference type="InterPro" id="IPR011009">
    <property type="entry name" value="Kinase-like_dom_sf"/>
</dbReference>
<proteinExistence type="predicted"/>
<comment type="caution">
    <text evidence="2">The sequence shown here is derived from an EMBL/GenBank/DDBJ whole genome shotgun (WGS) entry which is preliminary data.</text>
</comment>
<dbReference type="InterPro" id="IPR000719">
    <property type="entry name" value="Prot_kinase_dom"/>
</dbReference>
<name>A0AAD7DEV8_MYCRO</name>
<protein>
    <recommendedName>
        <fullName evidence="1">Protein kinase domain-containing protein</fullName>
    </recommendedName>
</protein>
<evidence type="ECO:0000313" key="3">
    <source>
        <dbReference type="Proteomes" id="UP001221757"/>
    </source>
</evidence>
<evidence type="ECO:0000313" key="2">
    <source>
        <dbReference type="EMBL" id="KAJ7689664.1"/>
    </source>
</evidence>
<dbReference type="EMBL" id="JARKIE010000070">
    <property type="protein sequence ID" value="KAJ7689664.1"/>
    <property type="molecule type" value="Genomic_DNA"/>
</dbReference>
<dbReference type="PANTHER" id="PTHR44329">
    <property type="entry name" value="SERINE/THREONINE-PROTEIN KINASE TNNI3K-RELATED"/>
    <property type="match status" value="1"/>
</dbReference>
<dbReference type="PROSITE" id="PS50011">
    <property type="entry name" value="PROTEIN_KINASE_DOM"/>
    <property type="match status" value="1"/>
</dbReference>
<dbReference type="SMART" id="SM00220">
    <property type="entry name" value="S_TKc"/>
    <property type="match status" value="1"/>
</dbReference>
<gene>
    <name evidence="2" type="ORF">B0H17DRAFT_1134805</name>
</gene>
<sequence>MVHAPEDPTGIPFSETRIMTEDEAKTWVEVARSSSENPGLLPLFSHWAGFRPRIMWADTIQKPKRQTEMCSSPGYTAMDSFDSVLFARMLLEMWAKWDHTTWLTREKDVWIQLQHLGRETIPRQLTHDRKKHEVVRDCLDQMHKLAASFPSANAIVNRVLARLNLDFDQSLSITASDFNDHEKKLKERLSAVVDHRNKLRTAWPQLYHMEELVERFPLGQELARVLCKRLHKALLFEEKREVFRHPTDSRDMRKDTFRNLSKGDADFSCWVNQNALAWVANEHETWVNLCSLGGRTRQIKCKSQNWIKDVLSCAQSASEDLDTGGFEKLNRKAAKALMKLAGTPEIPVDLRDRLQAISSSISHTAVTNDQPTKSPFRPRDAASVADEAHRLFLRWTEWDDVTWVIEEFSVWSEIHRLGSIRSNWKGKIWSAPWAKELLKLAQNLVFPSNPSIDNRPRVALSLRRISHRDNIPNDLSIRLTAEALRLGDSPNLPPELSIVLKNLEYTDADPVYGGSGRVRFGYYKSGLKREKVAIKEFHMGNPNKIKQLFSREAFTWKHLSKTDSHFIVKFLGADISDSRLRLISRQMEHGNVVHFLNLEGNRNDTIRFKTIHGIVRAIDQLHSQDYVHGDIKGGNILIDEQGNPKLGDFGISRLAREADGDVPADLASGNIAHRIIQGSIRWMAPERGCYPFPLPEPSKASDVYSFAYLICEIYENKAPMHDTDYNTVPWVHLSNSIMASTGNPNLSRLHAIDIR</sequence>
<reference evidence="2" key="1">
    <citation type="submission" date="2023-03" db="EMBL/GenBank/DDBJ databases">
        <title>Massive genome expansion in bonnet fungi (Mycena s.s.) driven by repeated elements and novel gene families across ecological guilds.</title>
        <authorList>
            <consortium name="Lawrence Berkeley National Laboratory"/>
            <person name="Harder C.B."/>
            <person name="Miyauchi S."/>
            <person name="Viragh M."/>
            <person name="Kuo A."/>
            <person name="Thoen E."/>
            <person name="Andreopoulos B."/>
            <person name="Lu D."/>
            <person name="Skrede I."/>
            <person name="Drula E."/>
            <person name="Henrissat B."/>
            <person name="Morin E."/>
            <person name="Kohler A."/>
            <person name="Barry K."/>
            <person name="LaButti K."/>
            <person name="Morin E."/>
            <person name="Salamov A."/>
            <person name="Lipzen A."/>
            <person name="Mereny Z."/>
            <person name="Hegedus B."/>
            <person name="Baldrian P."/>
            <person name="Stursova M."/>
            <person name="Weitz H."/>
            <person name="Taylor A."/>
            <person name="Grigoriev I.V."/>
            <person name="Nagy L.G."/>
            <person name="Martin F."/>
            <person name="Kauserud H."/>
        </authorList>
    </citation>
    <scope>NUCLEOTIDE SEQUENCE</scope>
    <source>
        <strain evidence="2">CBHHK067</strain>
    </source>
</reference>
<evidence type="ECO:0000259" key="1">
    <source>
        <dbReference type="PROSITE" id="PS50011"/>
    </source>
</evidence>
<dbReference type="PROSITE" id="PS00108">
    <property type="entry name" value="PROTEIN_KINASE_ST"/>
    <property type="match status" value="1"/>
</dbReference>
<dbReference type="InterPro" id="IPR001245">
    <property type="entry name" value="Ser-Thr/Tyr_kinase_cat_dom"/>
</dbReference>
<dbReference type="InterPro" id="IPR051681">
    <property type="entry name" value="Ser/Thr_Kinases-Pseudokinases"/>
</dbReference>
<feature type="domain" description="Protein kinase" evidence="1">
    <location>
        <begin position="504"/>
        <end position="755"/>
    </location>
</feature>
<dbReference type="GO" id="GO:0005524">
    <property type="term" value="F:ATP binding"/>
    <property type="evidence" value="ECO:0007669"/>
    <property type="project" value="InterPro"/>
</dbReference>
<dbReference type="SUPFAM" id="SSF56112">
    <property type="entry name" value="Protein kinase-like (PK-like)"/>
    <property type="match status" value="1"/>
</dbReference>
<dbReference type="GO" id="GO:0004674">
    <property type="term" value="F:protein serine/threonine kinase activity"/>
    <property type="evidence" value="ECO:0007669"/>
    <property type="project" value="TreeGrafter"/>
</dbReference>
<dbReference type="InterPro" id="IPR008271">
    <property type="entry name" value="Ser/Thr_kinase_AS"/>
</dbReference>
<dbReference type="AlphaFoldDB" id="A0AAD7DEV8"/>
<accession>A0AAD7DEV8</accession>
<dbReference type="Proteomes" id="UP001221757">
    <property type="component" value="Unassembled WGS sequence"/>
</dbReference>
<organism evidence="2 3">
    <name type="scientific">Mycena rosella</name>
    <name type="common">Pink bonnet</name>
    <name type="synonym">Agaricus rosellus</name>
    <dbReference type="NCBI Taxonomy" id="1033263"/>
    <lineage>
        <taxon>Eukaryota</taxon>
        <taxon>Fungi</taxon>
        <taxon>Dikarya</taxon>
        <taxon>Basidiomycota</taxon>
        <taxon>Agaricomycotina</taxon>
        <taxon>Agaricomycetes</taxon>
        <taxon>Agaricomycetidae</taxon>
        <taxon>Agaricales</taxon>
        <taxon>Marasmiineae</taxon>
        <taxon>Mycenaceae</taxon>
        <taxon>Mycena</taxon>
    </lineage>
</organism>
<dbReference type="Pfam" id="PF07714">
    <property type="entry name" value="PK_Tyr_Ser-Thr"/>
    <property type="match status" value="1"/>
</dbReference>